<dbReference type="EMBL" id="VDMD01000010">
    <property type="protein sequence ID" value="TRM63151.1"/>
    <property type="molecule type" value="Genomic_DNA"/>
</dbReference>
<proteinExistence type="predicted"/>
<comment type="caution">
    <text evidence="1">The sequence shown here is derived from an EMBL/GenBank/DDBJ whole genome shotgun (WGS) entry which is preliminary data.</text>
</comment>
<name>A0A550CEC5_9AGAR</name>
<protein>
    <submittedName>
        <fullName evidence="1">Uncharacterized protein</fullName>
    </submittedName>
</protein>
<gene>
    <name evidence="1" type="ORF">BD626DRAFT_495681</name>
</gene>
<dbReference type="Proteomes" id="UP000320762">
    <property type="component" value="Unassembled WGS sequence"/>
</dbReference>
<dbReference type="AlphaFoldDB" id="A0A550CEC5"/>
<evidence type="ECO:0000313" key="2">
    <source>
        <dbReference type="Proteomes" id="UP000320762"/>
    </source>
</evidence>
<evidence type="ECO:0000313" key="1">
    <source>
        <dbReference type="EMBL" id="TRM63151.1"/>
    </source>
</evidence>
<reference evidence="1 2" key="1">
    <citation type="journal article" date="2019" name="New Phytol.">
        <title>Comparative genomics reveals unique wood-decay strategies and fruiting body development in the Schizophyllaceae.</title>
        <authorList>
            <person name="Almasi E."/>
            <person name="Sahu N."/>
            <person name="Krizsan K."/>
            <person name="Balint B."/>
            <person name="Kovacs G.M."/>
            <person name="Kiss B."/>
            <person name="Cseklye J."/>
            <person name="Drula E."/>
            <person name="Henrissat B."/>
            <person name="Nagy I."/>
            <person name="Chovatia M."/>
            <person name="Adam C."/>
            <person name="LaButti K."/>
            <person name="Lipzen A."/>
            <person name="Riley R."/>
            <person name="Grigoriev I.V."/>
            <person name="Nagy L.G."/>
        </authorList>
    </citation>
    <scope>NUCLEOTIDE SEQUENCE [LARGE SCALE GENOMIC DNA]</scope>
    <source>
        <strain evidence="1 2">NL-1724</strain>
    </source>
</reference>
<keyword evidence="2" id="KW-1185">Reference proteome</keyword>
<organism evidence="1 2">
    <name type="scientific">Schizophyllum amplum</name>
    <dbReference type="NCBI Taxonomy" id="97359"/>
    <lineage>
        <taxon>Eukaryota</taxon>
        <taxon>Fungi</taxon>
        <taxon>Dikarya</taxon>
        <taxon>Basidiomycota</taxon>
        <taxon>Agaricomycotina</taxon>
        <taxon>Agaricomycetes</taxon>
        <taxon>Agaricomycetidae</taxon>
        <taxon>Agaricales</taxon>
        <taxon>Schizophyllaceae</taxon>
        <taxon>Schizophyllum</taxon>
    </lineage>
</organism>
<sequence>MRWHRLQGWRRLEGMASTRRYGVDSKGRHRLESMASTRRGGVDSKGWHRLEGMASTRRGGVDSNRESTATKSAQGKRCEQCDGCW</sequence>
<accession>A0A550CEC5</accession>